<protein>
    <submittedName>
        <fullName evidence="2">Uncharacterized protein</fullName>
    </submittedName>
</protein>
<evidence type="ECO:0000313" key="2">
    <source>
        <dbReference type="EMBL" id="GLW91195.1"/>
    </source>
</evidence>
<accession>A0A9W6QM61</accession>
<evidence type="ECO:0000313" key="3">
    <source>
        <dbReference type="Proteomes" id="UP001165042"/>
    </source>
</evidence>
<proteinExistence type="predicted"/>
<feature type="region of interest" description="Disordered" evidence="1">
    <location>
        <begin position="1"/>
        <end position="30"/>
    </location>
</feature>
<keyword evidence="3" id="KW-1185">Reference proteome</keyword>
<feature type="region of interest" description="Disordered" evidence="1">
    <location>
        <begin position="246"/>
        <end position="269"/>
    </location>
</feature>
<sequence>MTKPAQQAYGKRERREDRRRGRRDGKQRTPAFNDVLAMVARDGVITAPYPQYLQGIALDEMTELLATFVRQSKPRLEALEVLRTRYTNTKKELDRATDGVDIAEEPLSAEELLPRSRTEARTDQTAVLRSRRSAARARRITAAHAAELETHNRLAELDNQIAAAQQAIRSEFVLTQTRAKQVSARSAMRISAYWEHLVHAHAEGAYLAPVIGYTSQVLPTWVFEPATGPPETLGQGDYELRQVIERVHPADQDTRPEPGCGPEEHKESA</sequence>
<dbReference type="RefSeq" id="WP_285609753.1">
    <property type="nucleotide sequence ID" value="NZ_BSSD01000002.1"/>
</dbReference>
<comment type="caution">
    <text evidence="2">The sequence shown here is derived from an EMBL/GenBank/DDBJ whole genome shotgun (WGS) entry which is preliminary data.</text>
</comment>
<reference evidence="2" key="1">
    <citation type="submission" date="2023-02" db="EMBL/GenBank/DDBJ databases">
        <title>Actinokineospora globicatena NBRC 15670.</title>
        <authorList>
            <person name="Ichikawa N."/>
            <person name="Sato H."/>
            <person name="Tonouchi N."/>
        </authorList>
    </citation>
    <scope>NUCLEOTIDE SEQUENCE</scope>
    <source>
        <strain evidence="2">NBRC 15670</strain>
    </source>
</reference>
<feature type="compositionally biased region" description="Basic and acidic residues" evidence="1">
    <location>
        <begin position="10"/>
        <end position="27"/>
    </location>
</feature>
<name>A0A9W6QM61_9PSEU</name>
<dbReference type="AlphaFoldDB" id="A0A9W6QM61"/>
<dbReference type="Proteomes" id="UP001165042">
    <property type="component" value="Unassembled WGS sequence"/>
</dbReference>
<evidence type="ECO:0000256" key="1">
    <source>
        <dbReference type="SAM" id="MobiDB-lite"/>
    </source>
</evidence>
<gene>
    <name evidence="2" type="ORF">Aglo03_20110</name>
</gene>
<dbReference type="EMBL" id="BSSD01000002">
    <property type="protein sequence ID" value="GLW91195.1"/>
    <property type="molecule type" value="Genomic_DNA"/>
</dbReference>
<organism evidence="2 3">
    <name type="scientific">Actinokineospora globicatena</name>
    <dbReference type="NCBI Taxonomy" id="103729"/>
    <lineage>
        <taxon>Bacteria</taxon>
        <taxon>Bacillati</taxon>
        <taxon>Actinomycetota</taxon>
        <taxon>Actinomycetes</taxon>
        <taxon>Pseudonocardiales</taxon>
        <taxon>Pseudonocardiaceae</taxon>
        <taxon>Actinokineospora</taxon>
    </lineage>
</organism>